<dbReference type="InterPro" id="IPR037185">
    <property type="entry name" value="EmrE-like"/>
</dbReference>
<evidence type="ECO:0000256" key="1">
    <source>
        <dbReference type="SAM" id="Phobius"/>
    </source>
</evidence>
<feature type="transmembrane region" description="Helical" evidence="1">
    <location>
        <begin position="231"/>
        <end position="251"/>
    </location>
</feature>
<organism evidence="3 4">
    <name type="scientific">Parapusillimonas granuli</name>
    <dbReference type="NCBI Taxonomy" id="380911"/>
    <lineage>
        <taxon>Bacteria</taxon>
        <taxon>Pseudomonadati</taxon>
        <taxon>Pseudomonadota</taxon>
        <taxon>Betaproteobacteria</taxon>
        <taxon>Burkholderiales</taxon>
        <taxon>Alcaligenaceae</taxon>
        <taxon>Parapusillimonas</taxon>
    </lineage>
</organism>
<feature type="transmembrane region" description="Helical" evidence="1">
    <location>
        <begin position="201"/>
        <end position="224"/>
    </location>
</feature>
<dbReference type="InterPro" id="IPR000620">
    <property type="entry name" value="EamA_dom"/>
</dbReference>
<keyword evidence="4" id="KW-1185">Reference proteome</keyword>
<feature type="transmembrane region" description="Helical" evidence="1">
    <location>
        <begin position="257"/>
        <end position="274"/>
    </location>
</feature>
<protein>
    <submittedName>
        <fullName evidence="3">DMT family transporter</fullName>
    </submittedName>
</protein>
<evidence type="ECO:0000313" key="3">
    <source>
        <dbReference type="EMBL" id="NYT49154.1"/>
    </source>
</evidence>
<feature type="transmembrane region" description="Helical" evidence="1">
    <location>
        <begin position="91"/>
        <end position="109"/>
    </location>
</feature>
<feature type="transmembrane region" description="Helical" evidence="1">
    <location>
        <begin position="121"/>
        <end position="138"/>
    </location>
</feature>
<evidence type="ECO:0000259" key="2">
    <source>
        <dbReference type="Pfam" id="PF00892"/>
    </source>
</evidence>
<dbReference type="PANTHER" id="PTHR22911">
    <property type="entry name" value="ACYL-MALONYL CONDENSING ENZYME-RELATED"/>
    <property type="match status" value="1"/>
</dbReference>
<dbReference type="RefSeq" id="WP_180154437.1">
    <property type="nucleotide sequence ID" value="NZ_JACCEM010000003.1"/>
</dbReference>
<gene>
    <name evidence="3" type="ORF">H0A72_07490</name>
</gene>
<keyword evidence="1" id="KW-1133">Transmembrane helix</keyword>
<dbReference type="GO" id="GO:0016020">
    <property type="term" value="C:membrane"/>
    <property type="evidence" value="ECO:0007669"/>
    <property type="project" value="InterPro"/>
</dbReference>
<proteinExistence type="predicted"/>
<dbReference type="AlphaFoldDB" id="A0A853FTB6"/>
<dbReference type="EMBL" id="JACCEM010000003">
    <property type="protein sequence ID" value="NYT49154.1"/>
    <property type="molecule type" value="Genomic_DNA"/>
</dbReference>
<feature type="transmembrane region" description="Helical" evidence="1">
    <location>
        <begin position="68"/>
        <end position="85"/>
    </location>
</feature>
<feature type="transmembrane region" description="Helical" evidence="1">
    <location>
        <begin position="37"/>
        <end position="56"/>
    </location>
</feature>
<feature type="domain" description="EamA" evidence="2">
    <location>
        <begin position="4"/>
        <end position="135"/>
    </location>
</feature>
<accession>A0A853FTB6</accession>
<feature type="domain" description="EamA" evidence="2">
    <location>
        <begin position="144"/>
        <end position="274"/>
    </location>
</feature>
<comment type="caution">
    <text evidence="3">The sequence shown here is derived from an EMBL/GenBank/DDBJ whole genome shotgun (WGS) entry which is preliminary data.</text>
</comment>
<name>A0A853FTB6_9BURK</name>
<keyword evidence="1" id="KW-0472">Membrane</keyword>
<dbReference type="Proteomes" id="UP000559809">
    <property type="component" value="Unassembled WGS sequence"/>
</dbReference>
<dbReference type="PANTHER" id="PTHR22911:SF103">
    <property type="entry name" value="BLR2811 PROTEIN"/>
    <property type="match status" value="1"/>
</dbReference>
<dbReference type="Pfam" id="PF00892">
    <property type="entry name" value="EamA"/>
    <property type="match status" value="2"/>
</dbReference>
<dbReference type="SUPFAM" id="SSF103481">
    <property type="entry name" value="Multidrug resistance efflux transporter EmrE"/>
    <property type="match status" value="2"/>
</dbReference>
<feature type="transmembrane region" description="Helical" evidence="1">
    <location>
        <begin position="175"/>
        <end position="195"/>
    </location>
</feature>
<keyword evidence="1" id="KW-0812">Transmembrane</keyword>
<reference evidence="3 4" key="1">
    <citation type="submission" date="2020-07" db="EMBL/GenBank/DDBJ databases">
        <title>Taxonomic revisions and descriptions of new bacterial species based on genomic comparisons in the high-G+C-content subgroup of the family Alcaligenaceae.</title>
        <authorList>
            <person name="Szabo A."/>
            <person name="Felfoldi T."/>
        </authorList>
    </citation>
    <scope>NUCLEOTIDE SEQUENCE [LARGE SCALE GENOMIC DNA]</scope>
    <source>
        <strain evidence="3 4">LMG 24012</strain>
    </source>
</reference>
<feature type="transmembrane region" description="Helical" evidence="1">
    <location>
        <begin position="144"/>
        <end position="163"/>
    </location>
</feature>
<evidence type="ECO:0000313" key="4">
    <source>
        <dbReference type="Proteomes" id="UP000559809"/>
    </source>
</evidence>
<sequence>MRSIALYIAATVFFVALDSLAKVMVMGSLPPALVVWGRYAGSLALVVLVMLFAGVSQTVATSSLALQLTRGILLVGATGCMFQAVKVLPVALSYAISYVSPFIVLLAASHFLKEQITRKQIMGALMGFAGVLVIMRPGASDWQWAMLLPLGAATFYALYQVLTRMVGRRDSPLTSLFYVTLGGTLITTLALPWSYTPMPASTWALMGVLGALGTVGHFLLIWAYTGAAASVLSPFVYVQMVWAGIIDVFVFNTSFDPVAIIGACIVIGGGLLIIESVQKRSQTAPHKT</sequence>